<dbReference type="Proteomes" id="UP000239415">
    <property type="component" value="Unassembled WGS sequence"/>
</dbReference>
<evidence type="ECO:0000256" key="1">
    <source>
        <dbReference type="ARBA" id="ARBA00023015"/>
    </source>
</evidence>
<organism evidence="4 5">
    <name type="scientific">Actinoplanes italicus</name>
    <dbReference type="NCBI Taxonomy" id="113567"/>
    <lineage>
        <taxon>Bacteria</taxon>
        <taxon>Bacillati</taxon>
        <taxon>Actinomycetota</taxon>
        <taxon>Actinomycetes</taxon>
        <taxon>Micromonosporales</taxon>
        <taxon>Micromonosporaceae</taxon>
        <taxon>Actinoplanes</taxon>
    </lineage>
</organism>
<dbReference type="InterPro" id="IPR051534">
    <property type="entry name" value="CBASS_pafABC_assoc_protein"/>
</dbReference>
<dbReference type="InterPro" id="IPR057727">
    <property type="entry name" value="WCX_dom"/>
</dbReference>
<dbReference type="OrthoDB" id="3171994at2"/>
<keyword evidence="4" id="KW-0238">DNA-binding</keyword>
<keyword evidence="5" id="KW-1185">Reference proteome</keyword>
<name>A0A2T0JZ09_9ACTN</name>
<dbReference type="InterPro" id="IPR036390">
    <property type="entry name" value="WH_DNA-bd_sf"/>
</dbReference>
<proteinExistence type="predicted"/>
<dbReference type="PANTHER" id="PTHR34580:SF1">
    <property type="entry name" value="PROTEIN PAFC"/>
    <property type="match status" value="1"/>
</dbReference>
<dbReference type="GO" id="GO:0003677">
    <property type="term" value="F:DNA binding"/>
    <property type="evidence" value="ECO:0007669"/>
    <property type="project" value="UniProtKB-KW"/>
</dbReference>
<dbReference type="InterPro" id="IPR028349">
    <property type="entry name" value="PafC-like"/>
</dbReference>
<dbReference type="PANTHER" id="PTHR34580">
    <property type="match status" value="1"/>
</dbReference>
<dbReference type="Pfam" id="PF08279">
    <property type="entry name" value="HTH_11"/>
    <property type="match status" value="1"/>
</dbReference>
<protein>
    <submittedName>
        <fullName evidence="4">Putative DNA-binding transcriptional regulator YafY</fullName>
    </submittedName>
</protein>
<dbReference type="Gene3D" id="1.10.10.10">
    <property type="entry name" value="Winged helix-like DNA-binding domain superfamily/Winged helix DNA-binding domain"/>
    <property type="match status" value="1"/>
</dbReference>
<dbReference type="GO" id="GO:0003700">
    <property type="term" value="F:DNA-binding transcription factor activity"/>
    <property type="evidence" value="ECO:0007669"/>
    <property type="project" value="InterPro"/>
</dbReference>
<dbReference type="InterPro" id="IPR001034">
    <property type="entry name" value="DeoR_HTH"/>
</dbReference>
<dbReference type="PROSITE" id="PS52050">
    <property type="entry name" value="WYL"/>
    <property type="match status" value="1"/>
</dbReference>
<dbReference type="Pfam" id="PF13280">
    <property type="entry name" value="WYL"/>
    <property type="match status" value="1"/>
</dbReference>
<sequence>MRADRLVATLLLMQTRGRVTAAELAAELEVSVATARRDLEALSAAGVPVYPQPGRHGGWSLVGGARTDLSGLSAPEARALFLLAGPSAASGEAKAALRKLLRALPAPFRTEAEAAAGATLIDPSGWGEGERRPSDVVAVLQDAVIGHRRIRFTYRGAGSREAGDEREADPWGLVDKDDVFYLIAGTVKGRRTFRVDRMSAVTVTEETFERPADFVLDEAWGQVVGRVEDMRARTWATLLIAERFVWVLRDHFGRHCEVLETLPDGRARVRVGAPQARDIARTLSGWGAAVEVLDPPEVRAELCRIGIELVDLYLTGTGAGEETHSTS</sequence>
<dbReference type="PROSITE" id="PS51000">
    <property type="entry name" value="HTH_DEOR_2"/>
    <property type="match status" value="1"/>
</dbReference>
<accession>A0A2T0JZ09</accession>
<feature type="domain" description="HTH deoR-type" evidence="3">
    <location>
        <begin position="2"/>
        <end position="61"/>
    </location>
</feature>
<dbReference type="AlphaFoldDB" id="A0A2T0JZ09"/>
<evidence type="ECO:0000259" key="3">
    <source>
        <dbReference type="PROSITE" id="PS51000"/>
    </source>
</evidence>
<evidence type="ECO:0000256" key="2">
    <source>
        <dbReference type="ARBA" id="ARBA00023163"/>
    </source>
</evidence>
<comment type="caution">
    <text evidence="4">The sequence shown here is derived from an EMBL/GenBank/DDBJ whole genome shotgun (WGS) entry which is preliminary data.</text>
</comment>
<dbReference type="InterPro" id="IPR036388">
    <property type="entry name" value="WH-like_DNA-bd_sf"/>
</dbReference>
<keyword evidence="1" id="KW-0805">Transcription regulation</keyword>
<evidence type="ECO:0000313" key="5">
    <source>
        <dbReference type="Proteomes" id="UP000239415"/>
    </source>
</evidence>
<reference evidence="4 5" key="1">
    <citation type="submission" date="2018-03" db="EMBL/GenBank/DDBJ databases">
        <title>Genomic Encyclopedia of Archaeal and Bacterial Type Strains, Phase II (KMG-II): from individual species to whole genera.</title>
        <authorList>
            <person name="Goeker M."/>
        </authorList>
    </citation>
    <scope>NUCLEOTIDE SEQUENCE [LARGE SCALE GENOMIC DNA]</scope>
    <source>
        <strain evidence="4 5">DSM 43146</strain>
    </source>
</reference>
<dbReference type="Pfam" id="PF25583">
    <property type="entry name" value="WCX"/>
    <property type="match status" value="1"/>
</dbReference>
<keyword evidence="2" id="KW-0804">Transcription</keyword>
<dbReference type="PIRSF" id="PIRSF016838">
    <property type="entry name" value="PafC"/>
    <property type="match status" value="1"/>
</dbReference>
<evidence type="ECO:0000313" key="4">
    <source>
        <dbReference type="EMBL" id="PRX14741.1"/>
    </source>
</evidence>
<dbReference type="InterPro" id="IPR026881">
    <property type="entry name" value="WYL_dom"/>
</dbReference>
<dbReference type="SUPFAM" id="SSF46785">
    <property type="entry name" value="Winged helix' DNA-binding domain"/>
    <property type="match status" value="1"/>
</dbReference>
<dbReference type="RefSeq" id="WP_106328502.1">
    <property type="nucleotide sequence ID" value="NZ_BOMO01000137.1"/>
</dbReference>
<dbReference type="EMBL" id="PVMZ01000023">
    <property type="protein sequence ID" value="PRX14741.1"/>
    <property type="molecule type" value="Genomic_DNA"/>
</dbReference>
<gene>
    <name evidence="4" type="ORF">CLV67_123127</name>
</gene>
<dbReference type="InterPro" id="IPR013196">
    <property type="entry name" value="HTH_11"/>
</dbReference>